<dbReference type="EC" id="2.7.13.3" evidence="2"/>
<dbReference type="GO" id="GO:0004673">
    <property type="term" value="F:protein histidine kinase activity"/>
    <property type="evidence" value="ECO:0007669"/>
    <property type="project" value="UniProtKB-EC"/>
</dbReference>
<dbReference type="Gene3D" id="3.30.450.40">
    <property type="match status" value="2"/>
</dbReference>
<dbReference type="EMBL" id="BJVS01000010">
    <property type="protein sequence ID" value="GEL54799.1"/>
    <property type="molecule type" value="Genomic_DNA"/>
</dbReference>
<dbReference type="Pfam" id="PF01590">
    <property type="entry name" value="GAF"/>
    <property type="match status" value="2"/>
</dbReference>
<dbReference type="PANTHER" id="PTHR41523">
    <property type="entry name" value="TWO-COMPONENT SYSTEM SENSOR PROTEIN"/>
    <property type="match status" value="1"/>
</dbReference>
<dbReference type="InterPro" id="IPR036890">
    <property type="entry name" value="HATPase_C_sf"/>
</dbReference>
<name>A0AAN4R800_9PROT</name>
<dbReference type="InterPro" id="IPR000700">
    <property type="entry name" value="PAS-assoc_C"/>
</dbReference>
<evidence type="ECO:0000256" key="11">
    <source>
        <dbReference type="ARBA" id="ARBA00023026"/>
    </source>
</evidence>
<dbReference type="InterPro" id="IPR011102">
    <property type="entry name" value="Sig_transdc_His_kinase_HWE"/>
</dbReference>
<evidence type="ECO:0000313" key="13">
    <source>
        <dbReference type="EMBL" id="GEL54799.1"/>
    </source>
</evidence>
<evidence type="ECO:0000256" key="9">
    <source>
        <dbReference type="ARBA" id="ARBA00022777"/>
    </source>
</evidence>
<keyword evidence="8" id="KW-0547">Nucleotide-binding</keyword>
<comment type="catalytic activity">
    <reaction evidence="1">
        <text>ATP + protein L-histidine = ADP + protein N-phospho-L-histidine.</text>
        <dbReference type="EC" id="2.7.13.3"/>
    </reaction>
</comment>
<sequence length="692" mass="75301">MQRLLNETSGVTTRPFPSALLDDEQRLTLLDSYGILDTSPDPAFDDLAAAAAACCQVPIALISFVDRDRQWFKATFGTDLKETPIDQSVCGYVVEACACVVIPDLAQDARTRDNPLVTGPPNLRFYGGTPLLTAEGAVLGSLAVLDITPRAGGLQTHERTCLETLARHVMRLLELHRDAVGYAGDLAQQRNLSAAALRRARRAEVARQHIADSHASQETAGAAGGIGTFELDLHTNQLSASPEMCRILGLPVQELEFGDWVSVIQPDDLRDLPSPEGGRNDDAPSSLTYRILRPSDDAVRWVLRRARFECNDSGRTARMIGTLQDITTEKDATARLDALIKLGDQLRDATNRQDALATACATLGTLLYVDRVGFAQIDMQRETYTIEHVWCAEGIAPIEGVFSFDAFPRITGFLRDGVLCAISDLTTTAWLAAERDAHRAIGIAAQMLVPVTTGKTLMGALFVHSARPRDWTLEETSVIQAAADRIFVTLGMLDAQARQAIINHEILHRMKNTLAVVQALASQGLRQVQDRKAVASFTQRLIALSTAHDALMRRSWLSTDLLDLTVDVCTKVSHAERFSFEGAPVQLGPDTATTMAMVFHELATNAVKYGALSTPQGKVAVRWTVEGKGDQRGLVLTWIESGGPTVHPPKRRGFGLRILENGLGRQSQMELSYKPEGLHVTLCASIASIVGT</sequence>
<dbReference type="Pfam" id="PF08447">
    <property type="entry name" value="PAS_3"/>
    <property type="match status" value="1"/>
</dbReference>
<keyword evidence="7" id="KW-0677">Repeat</keyword>
<comment type="caution">
    <text evidence="13">The sequence shown here is derived from an EMBL/GenBank/DDBJ whole genome shotgun (WGS) entry which is preliminary data.</text>
</comment>
<keyword evidence="11" id="KW-0843">Virulence</keyword>
<evidence type="ECO:0000256" key="5">
    <source>
        <dbReference type="ARBA" id="ARBA00022643"/>
    </source>
</evidence>
<dbReference type="AlphaFoldDB" id="A0AAN4R800"/>
<evidence type="ECO:0000256" key="10">
    <source>
        <dbReference type="ARBA" id="ARBA00022840"/>
    </source>
</evidence>
<keyword evidence="14" id="KW-1185">Reference proteome</keyword>
<dbReference type="SMART" id="SM00911">
    <property type="entry name" value="HWE_HK"/>
    <property type="match status" value="1"/>
</dbReference>
<evidence type="ECO:0000256" key="7">
    <source>
        <dbReference type="ARBA" id="ARBA00022737"/>
    </source>
</evidence>
<evidence type="ECO:0000313" key="14">
    <source>
        <dbReference type="Proteomes" id="UP000321287"/>
    </source>
</evidence>
<dbReference type="InterPro" id="IPR003018">
    <property type="entry name" value="GAF"/>
</dbReference>
<organism evidence="13 14">
    <name type="scientific">Asaia bogorensis NBRC 16594</name>
    <dbReference type="NCBI Taxonomy" id="1231624"/>
    <lineage>
        <taxon>Bacteria</taxon>
        <taxon>Pseudomonadati</taxon>
        <taxon>Pseudomonadota</taxon>
        <taxon>Alphaproteobacteria</taxon>
        <taxon>Acetobacterales</taxon>
        <taxon>Acetobacteraceae</taxon>
        <taxon>Asaia</taxon>
    </lineage>
</organism>
<dbReference type="SUPFAM" id="SSF55785">
    <property type="entry name" value="PYP-like sensor domain (PAS domain)"/>
    <property type="match status" value="1"/>
</dbReference>
<evidence type="ECO:0000256" key="1">
    <source>
        <dbReference type="ARBA" id="ARBA00000085"/>
    </source>
</evidence>
<gene>
    <name evidence="13" type="ORF">ABO01nite_28060</name>
</gene>
<dbReference type="GO" id="GO:0005524">
    <property type="term" value="F:ATP binding"/>
    <property type="evidence" value="ECO:0007669"/>
    <property type="project" value="UniProtKB-KW"/>
</dbReference>
<evidence type="ECO:0000256" key="4">
    <source>
        <dbReference type="ARBA" id="ARBA00022630"/>
    </source>
</evidence>
<dbReference type="PROSITE" id="PS50113">
    <property type="entry name" value="PAC"/>
    <property type="match status" value="1"/>
</dbReference>
<dbReference type="CDD" id="cd00130">
    <property type="entry name" value="PAS"/>
    <property type="match status" value="1"/>
</dbReference>
<dbReference type="Gene3D" id="3.30.450.20">
    <property type="entry name" value="PAS domain"/>
    <property type="match status" value="1"/>
</dbReference>
<evidence type="ECO:0000256" key="6">
    <source>
        <dbReference type="ARBA" id="ARBA00022679"/>
    </source>
</evidence>
<proteinExistence type="predicted"/>
<accession>A0AAN4R800</accession>
<dbReference type="InterPro" id="IPR029016">
    <property type="entry name" value="GAF-like_dom_sf"/>
</dbReference>
<keyword evidence="9" id="KW-0418">Kinase</keyword>
<dbReference type="SMART" id="SM00065">
    <property type="entry name" value="GAF"/>
    <property type="match status" value="2"/>
</dbReference>
<evidence type="ECO:0000256" key="2">
    <source>
        <dbReference type="ARBA" id="ARBA00012438"/>
    </source>
</evidence>
<keyword evidence="6" id="KW-0808">Transferase</keyword>
<keyword evidence="3" id="KW-0597">Phosphoprotein</keyword>
<dbReference type="Proteomes" id="UP000321287">
    <property type="component" value="Unassembled WGS sequence"/>
</dbReference>
<dbReference type="Pfam" id="PF07536">
    <property type="entry name" value="HWE_HK"/>
    <property type="match status" value="1"/>
</dbReference>
<dbReference type="InterPro" id="IPR035965">
    <property type="entry name" value="PAS-like_dom_sf"/>
</dbReference>
<dbReference type="InterPro" id="IPR000014">
    <property type="entry name" value="PAS"/>
</dbReference>
<dbReference type="Gene3D" id="3.30.565.10">
    <property type="entry name" value="Histidine kinase-like ATPase, C-terminal domain"/>
    <property type="match status" value="1"/>
</dbReference>
<feature type="domain" description="PAC" evidence="12">
    <location>
        <begin position="285"/>
        <end position="338"/>
    </location>
</feature>
<evidence type="ECO:0000256" key="8">
    <source>
        <dbReference type="ARBA" id="ARBA00022741"/>
    </source>
</evidence>
<evidence type="ECO:0000259" key="12">
    <source>
        <dbReference type="PROSITE" id="PS50113"/>
    </source>
</evidence>
<reference evidence="13 14" key="1">
    <citation type="submission" date="2019-07" db="EMBL/GenBank/DDBJ databases">
        <title>Whole genome shotgun sequence of Asaia bogorensis NBRC 16594.</title>
        <authorList>
            <person name="Hosoyama A."/>
            <person name="Uohara A."/>
            <person name="Ohji S."/>
            <person name="Ichikawa N."/>
        </authorList>
    </citation>
    <scope>NUCLEOTIDE SEQUENCE [LARGE SCALE GENOMIC DNA]</scope>
    <source>
        <strain evidence="13 14">NBRC 16594</strain>
    </source>
</reference>
<dbReference type="PANTHER" id="PTHR41523:SF7">
    <property type="entry name" value="HISTIDINE KINASE"/>
    <property type="match status" value="1"/>
</dbReference>
<dbReference type="SUPFAM" id="SSF55781">
    <property type="entry name" value="GAF domain-like"/>
    <property type="match status" value="2"/>
</dbReference>
<keyword evidence="4" id="KW-0285">Flavoprotein</keyword>
<evidence type="ECO:0000256" key="3">
    <source>
        <dbReference type="ARBA" id="ARBA00022553"/>
    </source>
</evidence>
<keyword evidence="5" id="KW-0288">FMN</keyword>
<dbReference type="InterPro" id="IPR013655">
    <property type="entry name" value="PAS_fold_3"/>
</dbReference>
<protein>
    <recommendedName>
        <fullName evidence="2">histidine kinase</fullName>
        <ecNumber evidence="2">2.7.13.3</ecNumber>
    </recommendedName>
</protein>
<keyword evidence="10" id="KW-0067">ATP-binding</keyword>
<dbReference type="SUPFAM" id="SSF55874">
    <property type="entry name" value="ATPase domain of HSP90 chaperone/DNA topoisomerase II/histidine kinase"/>
    <property type="match status" value="1"/>
</dbReference>
<dbReference type="Gene3D" id="2.10.70.100">
    <property type="match status" value="1"/>
</dbReference>